<name>A0A2S5G7I1_9BACL</name>
<reference evidence="1 2" key="1">
    <citation type="submission" date="2018-02" db="EMBL/GenBank/DDBJ databases">
        <title>Jeotgalibacillus proteolyticum sp. nov. a protease producing bacterium isolated from ocean sediments of Laizhou Bay.</title>
        <authorList>
            <person name="Li Y."/>
        </authorList>
    </citation>
    <scope>NUCLEOTIDE SEQUENCE [LARGE SCALE GENOMIC DNA]</scope>
    <source>
        <strain evidence="1 2">22-7</strain>
    </source>
</reference>
<keyword evidence="2" id="KW-1185">Reference proteome</keyword>
<dbReference type="RefSeq" id="WP_104059558.1">
    <property type="nucleotide sequence ID" value="NZ_PREZ01000008.1"/>
</dbReference>
<dbReference type="InterPro" id="IPR019593">
    <property type="entry name" value="Spore_coat_protein_Z/Y"/>
</dbReference>
<comment type="caution">
    <text evidence="1">The sequence shown here is derived from an EMBL/GenBank/DDBJ whole genome shotgun (WGS) entry which is preliminary data.</text>
</comment>
<evidence type="ECO:0000313" key="1">
    <source>
        <dbReference type="EMBL" id="PPA68942.1"/>
    </source>
</evidence>
<organism evidence="1 2">
    <name type="scientific">Jeotgalibacillus proteolyticus</name>
    <dbReference type="NCBI Taxonomy" id="2082395"/>
    <lineage>
        <taxon>Bacteria</taxon>
        <taxon>Bacillati</taxon>
        <taxon>Bacillota</taxon>
        <taxon>Bacilli</taxon>
        <taxon>Bacillales</taxon>
        <taxon>Caryophanaceae</taxon>
        <taxon>Jeotgalibacillus</taxon>
    </lineage>
</organism>
<dbReference type="Proteomes" id="UP000239047">
    <property type="component" value="Unassembled WGS sequence"/>
</dbReference>
<proteinExistence type="predicted"/>
<dbReference type="Pfam" id="PF10612">
    <property type="entry name" value="Spore-coat_CotZ"/>
    <property type="match status" value="1"/>
</dbReference>
<evidence type="ECO:0000313" key="2">
    <source>
        <dbReference type="Proteomes" id="UP000239047"/>
    </source>
</evidence>
<protein>
    <recommendedName>
        <fullName evidence="3">Spore coat protein</fullName>
    </recommendedName>
</protein>
<dbReference type="EMBL" id="PREZ01000008">
    <property type="protein sequence ID" value="PPA68942.1"/>
    <property type="molecule type" value="Genomic_DNA"/>
</dbReference>
<evidence type="ECO:0008006" key="3">
    <source>
        <dbReference type="Google" id="ProtNLM"/>
    </source>
</evidence>
<accession>A0A2S5G7I1</accession>
<gene>
    <name evidence="1" type="ORF">C4B60_18700</name>
</gene>
<dbReference type="AlphaFoldDB" id="A0A2S5G7I1"/>
<sequence>MEKTNCISNAMKILLKEQEILSKRDKDSLFIKSKKMDTIPFILTAKNSSTPFTAYSKSGETPFFRIEEIDNQTGCAKLSLLEGYDMDGTPAATCKDVYSLRKTKDCIVVVLNCFCVITPLPPELLNKPLPIIEPQK</sequence>
<dbReference type="OrthoDB" id="1655185at2"/>